<reference evidence="1 2" key="1">
    <citation type="submission" date="2016-02" db="EMBL/GenBank/DDBJ databases">
        <authorList>
            <person name="Wen L."/>
            <person name="He K."/>
            <person name="Yang H."/>
        </authorList>
    </citation>
    <scope>NUCLEOTIDE SEQUENCE [LARGE SCALE GENOMIC DNA]</scope>
    <source>
        <strain evidence="1 2">CZ1127</strain>
    </source>
</reference>
<organism evidence="1 2">
    <name type="scientific">Wenyingzhuangia fucanilytica</name>
    <dbReference type="NCBI Taxonomy" id="1790137"/>
    <lineage>
        <taxon>Bacteria</taxon>
        <taxon>Pseudomonadati</taxon>
        <taxon>Bacteroidota</taxon>
        <taxon>Flavobacteriia</taxon>
        <taxon>Flavobacteriales</taxon>
        <taxon>Flavobacteriaceae</taxon>
        <taxon>Wenyingzhuangia</taxon>
    </lineage>
</organism>
<protein>
    <recommendedName>
        <fullName evidence="3">Glycosyl transferase family 1 domain-containing protein</fullName>
    </recommendedName>
</protein>
<name>A0A1B1Y7S8_9FLAO</name>
<evidence type="ECO:0000313" key="2">
    <source>
        <dbReference type="Proteomes" id="UP000092967"/>
    </source>
</evidence>
<keyword evidence="2" id="KW-1185">Reference proteome</keyword>
<dbReference type="EMBL" id="CP014224">
    <property type="protein sequence ID" value="ANW96832.1"/>
    <property type="molecule type" value="Genomic_DNA"/>
</dbReference>
<dbReference type="Proteomes" id="UP000092967">
    <property type="component" value="Chromosome"/>
</dbReference>
<evidence type="ECO:0008006" key="3">
    <source>
        <dbReference type="Google" id="ProtNLM"/>
    </source>
</evidence>
<dbReference type="STRING" id="1790137.AXE80_11310"/>
<dbReference type="AlphaFoldDB" id="A0A1B1Y7S8"/>
<gene>
    <name evidence="1" type="ORF">AXE80_11310</name>
</gene>
<evidence type="ECO:0000313" key="1">
    <source>
        <dbReference type="EMBL" id="ANW96832.1"/>
    </source>
</evidence>
<accession>A0A1B1Y7S8</accession>
<sequence length="348" mass="41534">MNKHFQSLPKIALIEFDQSHAECLYSQILFLQDHYQITVFLNKKSPEDLTNIPNITLITLDLDNKKTNQIVKNYLIKEKINKVVFNSAERKIYKFLLLFLFNKQISFWGILHNPNRLKKSLKQKYISFKLKGYFVLSDFVKQNITKEKLTKTPIKSIYTIFFKKENILEKIIKLQNETWIVIPGKVESYRRDYQFLLQLNIPQNIKFIILGNINTPEGIQFKDKVHKLGVSSNFILFESYIQNDVFNQYIENADFILPLIHPNNPFFNKYIKNKITGTYNWAYAFKKTMLLEQSFSSIDEFKETSNFYDIKSKNQIFNSIKEPKKEYTSDKWNFKHQQNTYLNFIKTQ</sequence>
<dbReference type="KEGG" id="wfu:AXE80_11310"/>
<proteinExistence type="predicted"/>